<organism evidence="1 2">
    <name type="scientific">Globisporangium ultimum (strain ATCC 200006 / CBS 805.95 / DAOM BR144)</name>
    <name type="common">Pythium ultimum</name>
    <dbReference type="NCBI Taxonomy" id="431595"/>
    <lineage>
        <taxon>Eukaryota</taxon>
        <taxon>Sar</taxon>
        <taxon>Stramenopiles</taxon>
        <taxon>Oomycota</taxon>
        <taxon>Peronosporomycetes</taxon>
        <taxon>Pythiales</taxon>
        <taxon>Pythiaceae</taxon>
        <taxon>Globisporangium</taxon>
    </lineage>
</organism>
<dbReference type="Proteomes" id="UP000019132">
    <property type="component" value="Unassembled WGS sequence"/>
</dbReference>
<reference evidence="1" key="3">
    <citation type="submission" date="2015-02" db="UniProtKB">
        <authorList>
            <consortium name="EnsemblProtists"/>
        </authorList>
    </citation>
    <scope>IDENTIFICATION</scope>
    <source>
        <strain evidence="1">DAOM BR144</strain>
    </source>
</reference>
<protein>
    <submittedName>
        <fullName evidence="1">Uncharacterized protein</fullName>
    </submittedName>
</protein>
<reference evidence="2" key="1">
    <citation type="journal article" date="2010" name="Genome Biol.">
        <title>Genome sequence of the necrotrophic plant pathogen Pythium ultimum reveals original pathogenicity mechanisms and effector repertoire.</title>
        <authorList>
            <person name="Levesque C.A."/>
            <person name="Brouwer H."/>
            <person name="Cano L."/>
            <person name="Hamilton J.P."/>
            <person name="Holt C."/>
            <person name="Huitema E."/>
            <person name="Raffaele S."/>
            <person name="Robideau G.P."/>
            <person name="Thines M."/>
            <person name="Win J."/>
            <person name="Zerillo M.M."/>
            <person name="Beakes G.W."/>
            <person name="Boore J.L."/>
            <person name="Busam D."/>
            <person name="Dumas B."/>
            <person name="Ferriera S."/>
            <person name="Fuerstenberg S.I."/>
            <person name="Gachon C.M."/>
            <person name="Gaulin E."/>
            <person name="Govers F."/>
            <person name="Grenville-Briggs L."/>
            <person name="Horner N."/>
            <person name="Hostetler J."/>
            <person name="Jiang R.H."/>
            <person name="Johnson J."/>
            <person name="Krajaejun T."/>
            <person name="Lin H."/>
            <person name="Meijer H.J."/>
            <person name="Moore B."/>
            <person name="Morris P."/>
            <person name="Phuntmart V."/>
            <person name="Puiu D."/>
            <person name="Shetty J."/>
            <person name="Stajich J.E."/>
            <person name="Tripathy S."/>
            <person name="Wawra S."/>
            <person name="van West P."/>
            <person name="Whitty B.R."/>
            <person name="Coutinho P.M."/>
            <person name="Henrissat B."/>
            <person name="Martin F."/>
            <person name="Thomas P.D."/>
            <person name="Tyler B.M."/>
            <person name="De Vries R.P."/>
            <person name="Kamoun S."/>
            <person name="Yandell M."/>
            <person name="Tisserat N."/>
            <person name="Buell C.R."/>
        </authorList>
    </citation>
    <scope>NUCLEOTIDE SEQUENCE</scope>
    <source>
        <strain evidence="2">DAOM:BR144</strain>
    </source>
</reference>
<sequence>MSKEREKRERGRRKKDGDTLDYIYAELQESVGMCRYWGKKCWNLRVPKEKGGFHSLCHFHRVKANENQRRFDYKRRGTLWRCFQADPNYKDVSLFPGTLEPADANSELQGGSFEPFESAVPLKDEDVDLLRELVGAAIV</sequence>
<dbReference type="EnsemblProtists" id="PYU1_T000272">
    <property type="protein sequence ID" value="PYU1_T000272"/>
    <property type="gene ID" value="PYU1_G000272"/>
</dbReference>
<dbReference type="InParanoid" id="K3W5N1"/>
<proteinExistence type="predicted"/>
<dbReference type="EMBL" id="GL376636">
    <property type="status" value="NOT_ANNOTATED_CDS"/>
    <property type="molecule type" value="Genomic_DNA"/>
</dbReference>
<evidence type="ECO:0000313" key="1">
    <source>
        <dbReference type="EnsemblProtists" id="PYU1_T000272"/>
    </source>
</evidence>
<evidence type="ECO:0000313" key="2">
    <source>
        <dbReference type="Proteomes" id="UP000019132"/>
    </source>
</evidence>
<name>K3W5N1_GLOUD</name>
<reference evidence="2" key="2">
    <citation type="submission" date="2010-04" db="EMBL/GenBank/DDBJ databases">
        <authorList>
            <person name="Buell R."/>
            <person name="Hamilton J."/>
            <person name="Hostetler J."/>
        </authorList>
    </citation>
    <scope>NUCLEOTIDE SEQUENCE [LARGE SCALE GENOMIC DNA]</scope>
    <source>
        <strain evidence="2">DAOM:BR144</strain>
    </source>
</reference>
<accession>K3W5N1</accession>
<dbReference type="VEuPathDB" id="FungiDB:PYU1_G000272"/>
<dbReference type="HOGENOM" id="CLU_100038_4_0_1"/>
<keyword evidence="2" id="KW-1185">Reference proteome</keyword>
<dbReference type="eggNOG" id="ENOG502T3WN">
    <property type="taxonomic scope" value="Eukaryota"/>
</dbReference>
<dbReference type="AlphaFoldDB" id="K3W5N1"/>